<keyword evidence="1" id="KW-0560">Oxidoreductase</keyword>
<comment type="caution">
    <text evidence="3">The sequence shown here is derived from an EMBL/GenBank/DDBJ whole genome shotgun (WGS) entry which is preliminary data.</text>
</comment>
<proteinExistence type="predicted"/>
<dbReference type="SUPFAM" id="SSF51735">
    <property type="entry name" value="NAD(P)-binding Rossmann-fold domains"/>
    <property type="match status" value="1"/>
</dbReference>
<dbReference type="Pfam" id="PF00208">
    <property type="entry name" value="ELFV_dehydrog"/>
    <property type="match status" value="1"/>
</dbReference>
<accession>A0A1T2KSH4</accession>
<dbReference type="AlphaFoldDB" id="A0A1T2KSH4"/>
<dbReference type="SMART" id="SM00839">
    <property type="entry name" value="ELFV_dehydrog"/>
    <property type="match status" value="1"/>
</dbReference>
<organism evidence="3 4">
    <name type="scientific">Solemya velesiana gill symbiont</name>
    <dbReference type="NCBI Taxonomy" id="1918948"/>
    <lineage>
        <taxon>Bacteria</taxon>
        <taxon>Pseudomonadati</taxon>
        <taxon>Pseudomonadota</taxon>
        <taxon>Gammaproteobacteria</taxon>
        <taxon>sulfur-oxidizing symbionts</taxon>
    </lineage>
</organism>
<evidence type="ECO:0000256" key="1">
    <source>
        <dbReference type="ARBA" id="ARBA00023002"/>
    </source>
</evidence>
<keyword evidence="4" id="KW-1185">Reference proteome</keyword>
<dbReference type="PANTHER" id="PTHR11606:SF13">
    <property type="entry name" value="GLUTAMATE DEHYDROGENASE 1, MITOCHONDRIAL"/>
    <property type="match status" value="1"/>
</dbReference>
<evidence type="ECO:0000259" key="2">
    <source>
        <dbReference type="SMART" id="SM00839"/>
    </source>
</evidence>
<dbReference type="GO" id="GO:0006538">
    <property type="term" value="P:L-glutamate catabolic process"/>
    <property type="evidence" value="ECO:0007669"/>
    <property type="project" value="TreeGrafter"/>
</dbReference>
<reference evidence="3 4" key="1">
    <citation type="submission" date="2016-11" db="EMBL/GenBank/DDBJ databases">
        <title>Mixed transmission modes and dynamic genome evolution in an obligate animal-bacterial symbiosis.</title>
        <authorList>
            <person name="Russell S.L."/>
            <person name="Corbett-Detig R.B."/>
            <person name="Cavanaugh C.M."/>
        </authorList>
    </citation>
    <scope>NUCLEOTIDE SEQUENCE [LARGE SCALE GENOMIC DNA]</scope>
    <source>
        <strain evidence="3">Se-Cadez</strain>
    </source>
</reference>
<feature type="domain" description="Glutamate/phenylalanine/leucine/valine/L-tryptophan dehydrogenase C-terminal" evidence="2">
    <location>
        <begin position="1"/>
        <end position="186"/>
    </location>
</feature>
<evidence type="ECO:0000313" key="4">
    <source>
        <dbReference type="Proteomes" id="UP000190896"/>
    </source>
</evidence>
<dbReference type="Proteomes" id="UP000190896">
    <property type="component" value="Unassembled WGS sequence"/>
</dbReference>
<gene>
    <name evidence="3" type="ORF">BOW51_10210</name>
</gene>
<name>A0A1T2KSH4_9GAMM</name>
<dbReference type="InterPro" id="IPR036291">
    <property type="entry name" value="NAD(P)-bd_dom_sf"/>
</dbReference>
<sequence>MGKHSARFLMEKGAKVVGVADSKGTIVNPDGLDLDTLISLKADGCSVIEYAEGQKLKRDAVVGVECDIWIPAARPDVVHGDNVGQMKTKLVVEGANIPFTYDAEKYLYERGVIVVPDFIANTGGVICGAMEYQSMSQGAAMDVIAEKVHENTAQVLERAWREKITPRDAAVELATERVKRAMTTRRWSIF</sequence>
<dbReference type="EMBL" id="MPRJ01000075">
    <property type="protein sequence ID" value="OOZ35797.1"/>
    <property type="molecule type" value="Genomic_DNA"/>
</dbReference>
<protein>
    <recommendedName>
        <fullName evidence="2">Glutamate/phenylalanine/leucine/valine/L-tryptophan dehydrogenase C-terminal domain-containing protein</fullName>
    </recommendedName>
</protein>
<dbReference type="GO" id="GO:0004352">
    <property type="term" value="F:glutamate dehydrogenase (NAD+) activity"/>
    <property type="evidence" value="ECO:0007669"/>
    <property type="project" value="TreeGrafter"/>
</dbReference>
<dbReference type="InterPro" id="IPR006096">
    <property type="entry name" value="Glu/Leu/Phe/Val/Trp_DH_C"/>
</dbReference>
<dbReference type="Gene3D" id="3.40.50.720">
    <property type="entry name" value="NAD(P)-binding Rossmann-like Domain"/>
    <property type="match status" value="1"/>
</dbReference>
<dbReference type="PANTHER" id="PTHR11606">
    <property type="entry name" value="GLUTAMATE DEHYDROGENASE"/>
    <property type="match status" value="1"/>
</dbReference>
<evidence type="ECO:0000313" key="3">
    <source>
        <dbReference type="EMBL" id="OOZ35797.1"/>
    </source>
</evidence>